<dbReference type="Pfam" id="PF04304">
    <property type="entry name" value="DUF454"/>
    <property type="match status" value="1"/>
</dbReference>
<reference evidence="2 3" key="1">
    <citation type="submission" date="2020-05" db="EMBL/GenBank/DDBJ databases">
        <title>Nakamurella sp. DB0629 isolated from air conditioner.</title>
        <authorList>
            <person name="Kim D.H."/>
            <person name="Kim D.-U."/>
        </authorList>
    </citation>
    <scope>NUCLEOTIDE SEQUENCE [LARGE SCALE GENOMIC DNA]</scope>
    <source>
        <strain evidence="2 3">DB0629</strain>
    </source>
</reference>
<keyword evidence="1" id="KW-0812">Transmembrane</keyword>
<dbReference type="PIRSF" id="PIRSF016789">
    <property type="entry name" value="DUF454"/>
    <property type="match status" value="1"/>
</dbReference>
<sequence length="125" mass="13255">MWFLAGCLAVGLGLIGIALPVIPTTGPMVLAAYCFARSSPRAEAWVLRLPGVGRMITDFRAGLGMPRRAKIIACSMICLACTISAVLTGSWWVRIAVLALGAIGVAYIVWKVPTRETVLAARAAR</sequence>
<dbReference type="AlphaFoldDB" id="A0A849A1Y0"/>
<dbReference type="EMBL" id="JABEND010000002">
    <property type="protein sequence ID" value="NNG35044.1"/>
    <property type="molecule type" value="Genomic_DNA"/>
</dbReference>
<gene>
    <name evidence="2" type="ORF">HKD39_04825</name>
</gene>
<dbReference type="PANTHER" id="PTHR35813:SF1">
    <property type="entry name" value="INNER MEMBRANE PROTEIN YBAN"/>
    <property type="match status" value="1"/>
</dbReference>
<dbReference type="Proteomes" id="UP000562984">
    <property type="component" value="Unassembled WGS sequence"/>
</dbReference>
<dbReference type="RefSeq" id="WP_171198680.1">
    <property type="nucleotide sequence ID" value="NZ_JABEND010000002.1"/>
</dbReference>
<dbReference type="GO" id="GO:0005886">
    <property type="term" value="C:plasma membrane"/>
    <property type="evidence" value="ECO:0007669"/>
    <property type="project" value="TreeGrafter"/>
</dbReference>
<feature type="transmembrane region" description="Helical" evidence="1">
    <location>
        <begin position="68"/>
        <end position="85"/>
    </location>
</feature>
<keyword evidence="1" id="KW-1133">Transmembrane helix</keyword>
<evidence type="ECO:0000313" key="3">
    <source>
        <dbReference type="Proteomes" id="UP000562984"/>
    </source>
</evidence>
<evidence type="ECO:0000313" key="2">
    <source>
        <dbReference type="EMBL" id="NNG35044.1"/>
    </source>
</evidence>
<dbReference type="PANTHER" id="PTHR35813">
    <property type="entry name" value="INNER MEMBRANE PROTEIN YBAN"/>
    <property type="match status" value="1"/>
</dbReference>
<name>A0A849A1Y0_9ACTN</name>
<accession>A0A849A1Y0</accession>
<protein>
    <submittedName>
        <fullName evidence="2">YbaN family protein</fullName>
    </submittedName>
</protein>
<proteinExistence type="predicted"/>
<comment type="caution">
    <text evidence="2">The sequence shown here is derived from an EMBL/GenBank/DDBJ whole genome shotgun (WGS) entry which is preliminary data.</text>
</comment>
<keyword evidence="1" id="KW-0472">Membrane</keyword>
<feature type="transmembrane region" description="Helical" evidence="1">
    <location>
        <begin position="91"/>
        <end position="110"/>
    </location>
</feature>
<dbReference type="InterPro" id="IPR007401">
    <property type="entry name" value="DUF454"/>
</dbReference>
<evidence type="ECO:0000256" key="1">
    <source>
        <dbReference type="SAM" id="Phobius"/>
    </source>
</evidence>
<keyword evidence="3" id="KW-1185">Reference proteome</keyword>
<organism evidence="2 3">
    <name type="scientific">Nakamurella aerolata</name>
    <dbReference type="NCBI Taxonomy" id="1656892"/>
    <lineage>
        <taxon>Bacteria</taxon>
        <taxon>Bacillati</taxon>
        <taxon>Actinomycetota</taxon>
        <taxon>Actinomycetes</taxon>
        <taxon>Nakamurellales</taxon>
        <taxon>Nakamurellaceae</taxon>
        <taxon>Nakamurella</taxon>
    </lineage>
</organism>